<dbReference type="OrthoDB" id="10911at10239"/>
<dbReference type="Proteomes" id="UP000203996">
    <property type="component" value="Segment"/>
</dbReference>
<proteinExistence type="predicted"/>
<evidence type="ECO:0000313" key="1">
    <source>
        <dbReference type="EMBL" id="ANF29670.1"/>
    </source>
</evidence>
<protein>
    <submittedName>
        <fullName evidence="1">ORF-22</fullName>
    </submittedName>
</protein>
<keyword evidence="2" id="KW-1185">Reference proteome</keyword>
<dbReference type="EMBL" id="KU565883">
    <property type="protein sequence ID" value="ANF29670.1"/>
    <property type="molecule type" value="Genomic_DNA"/>
</dbReference>
<sequence length="273" mass="30524">MSGYIKNNGGGGGGYDLRERKTRSLGVVKTIGKSSSGDGNIISKSTKKSKKLLQYKEAITDSGSGNGGDTIAPTTTTATNTITNIGSTLALPIKQIAKIDNINENISLTNLIELERNVLEFEKSQRRINIFAAATANMHHFIVAFVHPANKMFYRITTEYKMELYCNNVNARLLYKNDVEMTINRPRVSAFKVQLNASTTTRNIDIIEYNASKSQLKLTFSPNSNDELFIKKCIVYFDILNYDDRTWQVPRKMKNLFSRLDLDAPTEIATSEA</sequence>
<reference evidence="1 2" key="1">
    <citation type="journal article" date="2016" name="PLoS ONE">
        <title>Genome Sequencing and Analysis of Catopsilia pomona nucleopolyhedrovirus: A Distinct Species in Group I Alphabaculovirus.</title>
        <authorList>
            <person name="Wang J."/>
            <person name="Zhu Z."/>
            <person name="Zhang L."/>
            <person name="Hou D."/>
            <person name="Wang M."/>
            <person name="Arif B."/>
            <person name="Kou Z."/>
            <person name="Wang H."/>
            <person name="Deng F."/>
            <person name="Hu Z."/>
        </authorList>
    </citation>
    <scope>NUCLEOTIDE SEQUENCE [LARGE SCALE GENOMIC DNA]</scope>
    <source>
        <strain evidence="1">416</strain>
    </source>
</reference>
<dbReference type="KEGG" id="vg:27924246"/>
<dbReference type="GeneID" id="27924246"/>
<accession>A0A172WZ96</accession>
<evidence type="ECO:0000313" key="2">
    <source>
        <dbReference type="Proteomes" id="UP000203996"/>
    </source>
</evidence>
<organism evidence="1 2">
    <name type="scientific">Catopsilia pomona nucleopolyhedrovirus</name>
    <dbReference type="NCBI Taxonomy" id="1850906"/>
    <lineage>
        <taxon>Viruses</taxon>
        <taxon>Viruses incertae sedis</taxon>
        <taxon>Naldaviricetes</taxon>
        <taxon>Lefavirales</taxon>
        <taxon>Baculoviridae</taxon>
        <taxon>Alphabaculovirus</taxon>
        <taxon>Alphabaculovirus capomonae</taxon>
    </lineage>
</organism>
<dbReference type="RefSeq" id="YP_009255279.1">
    <property type="nucleotide sequence ID" value="NC_030240.1"/>
</dbReference>
<name>A0A172WZ96_9ABAC</name>
<gene>
    <name evidence="1" type="ORF">CapoNPV_022</name>
</gene>